<dbReference type="PANTHER" id="PTHR24291:SF50">
    <property type="entry name" value="BIFUNCTIONAL ALBAFLAVENONE MONOOXYGENASE_TERPENE SYNTHASE"/>
    <property type="match status" value="1"/>
</dbReference>
<proteinExistence type="inferred from homology"/>
<dbReference type="SUPFAM" id="SSF48264">
    <property type="entry name" value="Cytochrome P450"/>
    <property type="match status" value="1"/>
</dbReference>
<keyword evidence="5" id="KW-0408">Iron</keyword>
<keyword evidence="6" id="KW-0503">Monooxygenase</keyword>
<dbReference type="InterPro" id="IPR001128">
    <property type="entry name" value="Cyt_P450"/>
</dbReference>
<dbReference type="EMBL" id="AOLN01000010">
    <property type="protein sequence ID" value="ELZ95882.1"/>
    <property type="molecule type" value="Genomic_DNA"/>
</dbReference>
<dbReference type="PANTHER" id="PTHR24291">
    <property type="entry name" value="CYTOCHROME P450 FAMILY 4"/>
    <property type="match status" value="1"/>
</dbReference>
<accession>M0IIL0</accession>
<keyword evidence="2" id="KW-0349">Heme</keyword>
<name>M0IIL0_9EURY</name>
<evidence type="ECO:0000256" key="3">
    <source>
        <dbReference type="ARBA" id="ARBA00022723"/>
    </source>
</evidence>
<evidence type="ECO:0000256" key="2">
    <source>
        <dbReference type="ARBA" id="ARBA00022617"/>
    </source>
</evidence>
<dbReference type="STRING" id="662479.C440_06317"/>
<dbReference type="GO" id="GO:0004497">
    <property type="term" value="F:monooxygenase activity"/>
    <property type="evidence" value="ECO:0007669"/>
    <property type="project" value="UniProtKB-KW"/>
</dbReference>
<dbReference type="Pfam" id="PF00067">
    <property type="entry name" value="p450"/>
    <property type="match status" value="1"/>
</dbReference>
<dbReference type="InterPro" id="IPR002403">
    <property type="entry name" value="Cyt_P450_E_grp-IV"/>
</dbReference>
<evidence type="ECO:0000313" key="8">
    <source>
        <dbReference type="Proteomes" id="UP000011550"/>
    </source>
</evidence>
<comment type="similarity">
    <text evidence="1">Belongs to the cytochrome P450 family.</text>
</comment>
<keyword evidence="4" id="KW-0560">Oxidoreductase</keyword>
<evidence type="ECO:0000256" key="5">
    <source>
        <dbReference type="ARBA" id="ARBA00023004"/>
    </source>
</evidence>
<dbReference type="InterPro" id="IPR036396">
    <property type="entry name" value="Cyt_P450_sf"/>
</dbReference>
<evidence type="ECO:0000256" key="6">
    <source>
        <dbReference type="ARBA" id="ARBA00023033"/>
    </source>
</evidence>
<dbReference type="GO" id="GO:0005506">
    <property type="term" value="F:iron ion binding"/>
    <property type="evidence" value="ECO:0007669"/>
    <property type="project" value="InterPro"/>
</dbReference>
<sequence length="421" mass="47562">MSDLVETHGDIVRLTVAGKRLTIVADPTAVETILIDENEHFEKGGFQKRVTASLLGQGLVLAEGEQWREHRHALEPAFHPRQTERFADVIQGQAARQFERWTDGDVLDFDSEMQELTLAIISEALFDVDTRSASLNLEESFAQVLAHYEQVGETYIYVPEWIPTPGNRRYKRALDELNSVVERIIQSHARGDGNKETVVSKLLTHGGSDAAFGRDEIRDEIVTMLVAGHETTALALTFTIHLLGTTPSVLQRTRAEVDSFDDDQFLEQVRNSQWLERVIDESLRLYPPAYSIFREPTTDVTLGGYRIPEGTIVVLPQWVVHRDETVFDSPSEFRPSRWTDEFRSSLSPGSYFPFAAGPRRCIGERFAKLELKIVLGMFLREFDFEIVSEAPLDVTPSLSTRPADTVTVSVQKRSAREGTER</sequence>
<dbReference type="InterPro" id="IPR050196">
    <property type="entry name" value="Cytochrome_P450_Monoox"/>
</dbReference>
<keyword evidence="8" id="KW-1185">Reference proteome</keyword>
<dbReference type="AlphaFoldDB" id="M0IIL0"/>
<gene>
    <name evidence="7" type="ORF">C440_06317</name>
</gene>
<dbReference type="Gene3D" id="1.10.630.10">
    <property type="entry name" value="Cytochrome P450"/>
    <property type="match status" value="1"/>
</dbReference>
<reference evidence="7 8" key="1">
    <citation type="journal article" date="2014" name="PLoS Genet.">
        <title>Phylogenetically driven sequencing of extremely halophilic archaea reveals strategies for static and dynamic osmo-response.</title>
        <authorList>
            <person name="Becker E.A."/>
            <person name="Seitzer P.M."/>
            <person name="Tritt A."/>
            <person name="Larsen D."/>
            <person name="Krusor M."/>
            <person name="Yao A.I."/>
            <person name="Wu D."/>
            <person name="Madern D."/>
            <person name="Eisen J.A."/>
            <person name="Darling A.E."/>
            <person name="Facciotti M.T."/>
        </authorList>
    </citation>
    <scope>NUCLEOTIDE SEQUENCE [LARGE SCALE GENOMIC DNA]</scope>
    <source>
        <strain evidence="7 8">ATCC BAA-1512</strain>
    </source>
</reference>
<dbReference type="GO" id="GO:0016705">
    <property type="term" value="F:oxidoreductase activity, acting on paired donors, with incorporation or reduction of molecular oxygen"/>
    <property type="evidence" value="ECO:0007669"/>
    <property type="project" value="InterPro"/>
</dbReference>
<evidence type="ECO:0000256" key="4">
    <source>
        <dbReference type="ARBA" id="ARBA00023002"/>
    </source>
</evidence>
<dbReference type="PRINTS" id="PR00465">
    <property type="entry name" value="EP450IV"/>
</dbReference>
<dbReference type="Proteomes" id="UP000011550">
    <property type="component" value="Unassembled WGS sequence"/>
</dbReference>
<evidence type="ECO:0000313" key="7">
    <source>
        <dbReference type="EMBL" id="ELZ95882.1"/>
    </source>
</evidence>
<comment type="caution">
    <text evidence="7">The sequence shown here is derived from an EMBL/GenBank/DDBJ whole genome shotgun (WGS) entry which is preliminary data.</text>
</comment>
<dbReference type="PRINTS" id="PR00385">
    <property type="entry name" value="P450"/>
</dbReference>
<evidence type="ECO:0000256" key="1">
    <source>
        <dbReference type="ARBA" id="ARBA00010617"/>
    </source>
</evidence>
<keyword evidence="3" id="KW-0479">Metal-binding</keyword>
<protein>
    <submittedName>
        <fullName evidence="7">Cytochrome P450</fullName>
    </submittedName>
</protein>
<organism evidence="7 8">
    <name type="scientific">Haloferax mucosum ATCC BAA-1512</name>
    <dbReference type="NCBI Taxonomy" id="662479"/>
    <lineage>
        <taxon>Archaea</taxon>
        <taxon>Methanobacteriati</taxon>
        <taxon>Methanobacteriota</taxon>
        <taxon>Stenosarchaea group</taxon>
        <taxon>Halobacteria</taxon>
        <taxon>Halobacteriales</taxon>
        <taxon>Haloferacaceae</taxon>
        <taxon>Haloferax</taxon>
    </lineage>
</organism>
<dbReference type="PATRIC" id="fig|662479.7.peg.1276"/>
<dbReference type="GO" id="GO:0020037">
    <property type="term" value="F:heme binding"/>
    <property type="evidence" value="ECO:0007669"/>
    <property type="project" value="InterPro"/>
</dbReference>